<proteinExistence type="predicted"/>
<evidence type="ECO:0000259" key="2">
    <source>
        <dbReference type="SMART" id="SM00530"/>
    </source>
</evidence>
<dbReference type="Gene3D" id="1.10.260.40">
    <property type="entry name" value="lambda repressor-like DNA-binding domains"/>
    <property type="match status" value="1"/>
</dbReference>
<dbReference type="SMART" id="SM00530">
    <property type="entry name" value="HTH_XRE"/>
    <property type="match status" value="1"/>
</dbReference>
<sequence length="115" mass="13329">MPEFNEVGLRFYKYLKNKGLGINDTARKLGFSGSQISNIKNGRVFGTDKIYKILNEFKDLDANWLFRGVSNETPEVDVNQLDYMIELQKERIIDLKKENADLKNQIKALNKLKES</sequence>
<dbReference type="Proteomes" id="UP000605013">
    <property type="component" value="Unassembled WGS sequence"/>
</dbReference>
<feature type="coiled-coil region" evidence="1">
    <location>
        <begin position="85"/>
        <end position="115"/>
    </location>
</feature>
<dbReference type="CDD" id="cd00093">
    <property type="entry name" value="HTH_XRE"/>
    <property type="match status" value="1"/>
</dbReference>
<dbReference type="SUPFAM" id="SSF47413">
    <property type="entry name" value="lambda repressor-like DNA-binding domains"/>
    <property type="match status" value="1"/>
</dbReference>
<dbReference type="EMBL" id="JAEMEF010000005">
    <property type="protein sequence ID" value="MBL7559686.1"/>
    <property type="molecule type" value="Genomic_DNA"/>
</dbReference>
<dbReference type="RefSeq" id="WP_203000012.1">
    <property type="nucleotide sequence ID" value="NZ_JAEMEF010000005.1"/>
</dbReference>
<reference evidence="3 4" key="1">
    <citation type="submission" date="2020-12" db="EMBL/GenBank/DDBJ databases">
        <title>Olleya sediminilitoris sp. nov., isolated from a tidal flat.</title>
        <authorList>
            <person name="Park S."/>
            <person name="Yoon J.-H."/>
        </authorList>
    </citation>
    <scope>NUCLEOTIDE SEQUENCE [LARGE SCALE GENOMIC DNA]</scope>
    <source>
        <strain evidence="3 4">YSTF-M6</strain>
    </source>
</reference>
<dbReference type="InterPro" id="IPR010982">
    <property type="entry name" value="Lambda_DNA-bd_dom_sf"/>
</dbReference>
<comment type="caution">
    <text evidence="3">The sequence shown here is derived from an EMBL/GenBank/DDBJ whole genome shotgun (WGS) entry which is preliminary data.</text>
</comment>
<keyword evidence="1" id="KW-0175">Coiled coil</keyword>
<dbReference type="Pfam" id="PF12844">
    <property type="entry name" value="HTH_19"/>
    <property type="match status" value="1"/>
</dbReference>
<evidence type="ECO:0000313" key="3">
    <source>
        <dbReference type="EMBL" id="MBL7559686.1"/>
    </source>
</evidence>
<evidence type="ECO:0000313" key="4">
    <source>
        <dbReference type="Proteomes" id="UP000605013"/>
    </source>
</evidence>
<organism evidence="3 4">
    <name type="scientific">Olleya sediminilitoris</name>
    <dbReference type="NCBI Taxonomy" id="2795739"/>
    <lineage>
        <taxon>Bacteria</taxon>
        <taxon>Pseudomonadati</taxon>
        <taxon>Bacteroidota</taxon>
        <taxon>Flavobacteriia</taxon>
        <taxon>Flavobacteriales</taxon>
        <taxon>Flavobacteriaceae</taxon>
    </lineage>
</organism>
<evidence type="ECO:0000256" key="1">
    <source>
        <dbReference type="SAM" id="Coils"/>
    </source>
</evidence>
<dbReference type="InterPro" id="IPR001387">
    <property type="entry name" value="Cro/C1-type_HTH"/>
</dbReference>
<gene>
    <name evidence="3" type="ORF">JAO71_07705</name>
</gene>
<keyword evidence="4" id="KW-1185">Reference proteome</keyword>
<feature type="domain" description="HTH cro/C1-type" evidence="2">
    <location>
        <begin position="10"/>
        <end position="63"/>
    </location>
</feature>
<name>A0ABS1WKQ3_9FLAO</name>
<accession>A0ABS1WKQ3</accession>
<protein>
    <submittedName>
        <fullName evidence="3">Helix-turn-helix transcriptional regulator</fullName>
    </submittedName>
</protein>